<dbReference type="OrthoDB" id="9977870at2759"/>
<keyword evidence="7" id="KW-0833">Ubl conjugation pathway</keyword>
<dbReference type="AlphaFoldDB" id="A0A0D2CWA3"/>
<dbReference type="InterPro" id="IPR013083">
    <property type="entry name" value="Znf_RING/FYVE/PHD"/>
</dbReference>
<keyword evidence="6" id="KW-0863">Zinc-finger</keyword>
<dbReference type="GO" id="GO:0008270">
    <property type="term" value="F:zinc ion binding"/>
    <property type="evidence" value="ECO:0007669"/>
    <property type="project" value="UniProtKB-KW"/>
</dbReference>
<evidence type="ECO:0000313" key="10">
    <source>
        <dbReference type="EMBL" id="KIW35378.1"/>
    </source>
</evidence>
<dbReference type="STRING" id="569365.A0A0D2CWA3"/>
<dbReference type="GO" id="GO:0016567">
    <property type="term" value="P:protein ubiquitination"/>
    <property type="evidence" value="ECO:0007669"/>
    <property type="project" value="InterPro"/>
</dbReference>
<dbReference type="GeneID" id="27341270"/>
<accession>A0A0D2CWA3</accession>
<dbReference type="InterPro" id="IPR002867">
    <property type="entry name" value="IBR_dom"/>
</dbReference>
<dbReference type="InterPro" id="IPR031127">
    <property type="entry name" value="E3_UB_ligase_RBR"/>
</dbReference>
<dbReference type="InterPro" id="IPR044066">
    <property type="entry name" value="TRIAD_supradom"/>
</dbReference>
<gene>
    <name evidence="10" type="ORF">PV07_02076</name>
</gene>
<dbReference type="PANTHER" id="PTHR11685">
    <property type="entry name" value="RBR FAMILY RING FINGER AND IBR DOMAIN-CONTAINING"/>
    <property type="match status" value="1"/>
</dbReference>
<organism evidence="10 11">
    <name type="scientific">Cladophialophora immunda</name>
    <dbReference type="NCBI Taxonomy" id="569365"/>
    <lineage>
        <taxon>Eukaryota</taxon>
        <taxon>Fungi</taxon>
        <taxon>Dikarya</taxon>
        <taxon>Ascomycota</taxon>
        <taxon>Pezizomycotina</taxon>
        <taxon>Eurotiomycetes</taxon>
        <taxon>Chaetothyriomycetidae</taxon>
        <taxon>Chaetothyriales</taxon>
        <taxon>Herpotrichiellaceae</taxon>
        <taxon>Cladophialophora</taxon>
    </lineage>
</organism>
<dbReference type="Gene3D" id="3.30.40.10">
    <property type="entry name" value="Zinc/RING finger domain, C3HC4 (zinc finger)"/>
    <property type="match status" value="1"/>
</dbReference>
<keyword evidence="3" id="KW-0808">Transferase</keyword>
<evidence type="ECO:0000313" key="11">
    <source>
        <dbReference type="Proteomes" id="UP000054466"/>
    </source>
</evidence>
<protein>
    <recommendedName>
        <fullName evidence="2">RBR-type E3 ubiquitin transferase</fullName>
        <ecNumber evidence="2">2.3.2.31</ecNumber>
    </recommendedName>
</protein>
<sequence length="384" mass="43141">MTTLPSLSSIFGGHGHHLMPAPAAANYGDWRAQRLQANLPREERRTLEAHIASAGGRSFEEKCWTQPHAYPMLHLPPIIPGNPFFFSEHERATTGGARLPPPGREVLPPIGSLVYEWNSDVAAMLGELEIARRLRDQEHLQAGRQPNVHFGYPVRDGPLHSTPPKECAVCFEEHRPGELVVLHHCHCAYCIPCLNQAFRVACRDRASFPPRCHNVPLRISAVGTVLDDDVVERYKEIEAEFGAHRPFYCASPKCSAFIPVKDHLAQQEVAFCLQCHNSTCKSCKRLQSDHPVWDADMKKRVCPALEEDVVKLFELGEEKEWRQCPTCANMVERTDGCEHMDCICGVEFCYLCGTHFDESSICGCNDGYDEDEDDMDIDESMAAE</sequence>
<evidence type="ECO:0000256" key="4">
    <source>
        <dbReference type="ARBA" id="ARBA00022723"/>
    </source>
</evidence>
<dbReference type="Proteomes" id="UP000054466">
    <property type="component" value="Unassembled WGS sequence"/>
</dbReference>
<evidence type="ECO:0000256" key="3">
    <source>
        <dbReference type="ARBA" id="ARBA00022679"/>
    </source>
</evidence>
<feature type="domain" description="RING-type" evidence="9">
    <location>
        <begin position="163"/>
        <end position="374"/>
    </location>
</feature>
<dbReference type="GO" id="GO:0061630">
    <property type="term" value="F:ubiquitin protein ligase activity"/>
    <property type="evidence" value="ECO:0007669"/>
    <property type="project" value="UniProtKB-EC"/>
</dbReference>
<dbReference type="EC" id="2.3.2.31" evidence="2"/>
<comment type="catalytic activity">
    <reaction evidence="1">
        <text>[E2 ubiquitin-conjugating enzyme]-S-ubiquitinyl-L-cysteine + [acceptor protein]-L-lysine = [E2 ubiquitin-conjugating enzyme]-L-cysteine + [acceptor protein]-N(6)-ubiquitinyl-L-lysine.</text>
        <dbReference type="EC" id="2.3.2.31"/>
    </reaction>
</comment>
<dbReference type="EMBL" id="KN847040">
    <property type="protein sequence ID" value="KIW35378.1"/>
    <property type="molecule type" value="Genomic_DNA"/>
</dbReference>
<dbReference type="Gene3D" id="1.20.120.1750">
    <property type="match status" value="1"/>
</dbReference>
<evidence type="ECO:0000256" key="8">
    <source>
        <dbReference type="ARBA" id="ARBA00022833"/>
    </source>
</evidence>
<dbReference type="VEuPathDB" id="FungiDB:PV07_02076"/>
<keyword evidence="8" id="KW-0862">Zinc</keyword>
<evidence type="ECO:0000256" key="5">
    <source>
        <dbReference type="ARBA" id="ARBA00022737"/>
    </source>
</evidence>
<name>A0A0D2CWA3_9EURO</name>
<evidence type="ECO:0000256" key="2">
    <source>
        <dbReference type="ARBA" id="ARBA00012251"/>
    </source>
</evidence>
<dbReference type="PROSITE" id="PS51873">
    <property type="entry name" value="TRIAD"/>
    <property type="match status" value="1"/>
</dbReference>
<dbReference type="CDD" id="cd22584">
    <property type="entry name" value="Rcat_RBR_unk"/>
    <property type="match status" value="1"/>
</dbReference>
<evidence type="ECO:0000256" key="7">
    <source>
        <dbReference type="ARBA" id="ARBA00022786"/>
    </source>
</evidence>
<evidence type="ECO:0000259" key="9">
    <source>
        <dbReference type="PROSITE" id="PS51873"/>
    </source>
</evidence>
<dbReference type="CDD" id="cd20335">
    <property type="entry name" value="BRcat_RBR"/>
    <property type="match status" value="1"/>
</dbReference>
<dbReference type="Pfam" id="PF01485">
    <property type="entry name" value="IBR"/>
    <property type="match status" value="2"/>
</dbReference>
<dbReference type="SUPFAM" id="SSF57850">
    <property type="entry name" value="RING/U-box"/>
    <property type="match status" value="2"/>
</dbReference>
<keyword evidence="5" id="KW-0677">Repeat</keyword>
<reference evidence="10 11" key="1">
    <citation type="submission" date="2015-01" db="EMBL/GenBank/DDBJ databases">
        <title>The Genome Sequence of Cladophialophora immunda CBS83496.</title>
        <authorList>
            <consortium name="The Broad Institute Genomics Platform"/>
            <person name="Cuomo C."/>
            <person name="de Hoog S."/>
            <person name="Gorbushina A."/>
            <person name="Stielow B."/>
            <person name="Teixiera M."/>
            <person name="Abouelleil A."/>
            <person name="Chapman S.B."/>
            <person name="Priest M."/>
            <person name="Young S.K."/>
            <person name="Wortman J."/>
            <person name="Nusbaum C."/>
            <person name="Birren B."/>
        </authorList>
    </citation>
    <scope>NUCLEOTIDE SEQUENCE [LARGE SCALE GENOMIC DNA]</scope>
    <source>
        <strain evidence="10 11">CBS 83496</strain>
    </source>
</reference>
<keyword evidence="4" id="KW-0479">Metal-binding</keyword>
<evidence type="ECO:0000256" key="1">
    <source>
        <dbReference type="ARBA" id="ARBA00001798"/>
    </source>
</evidence>
<proteinExistence type="predicted"/>
<dbReference type="HOGENOM" id="CLU_648967_0_0_1"/>
<dbReference type="RefSeq" id="XP_016255594.1">
    <property type="nucleotide sequence ID" value="XM_016388666.1"/>
</dbReference>
<evidence type="ECO:0000256" key="6">
    <source>
        <dbReference type="ARBA" id="ARBA00022771"/>
    </source>
</evidence>
<keyword evidence="11" id="KW-1185">Reference proteome</keyword>